<organism evidence="1 2">
    <name type="scientific">Musa balbisiana</name>
    <name type="common">Banana</name>
    <dbReference type="NCBI Taxonomy" id="52838"/>
    <lineage>
        <taxon>Eukaryota</taxon>
        <taxon>Viridiplantae</taxon>
        <taxon>Streptophyta</taxon>
        <taxon>Embryophyta</taxon>
        <taxon>Tracheophyta</taxon>
        <taxon>Spermatophyta</taxon>
        <taxon>Magnoliopsida</taxon>
        <taxon>Liliopsida</taxon>
        <taxon>Zingiberales</taxon>
        <taxon>Musaceae</taxon>
        <taxon>Musa</taxon>
    </lineage>
</organism>
<proteinExistence type="predicted"/>
<protein>
    <submittedName>
        <fullName evidence="1">Uncharacterized protein</fullName>
    </submittedName>
</protein>
<gene>
    <name evidence="1" type="ORF">C4D60_Mb09t05110</name>
</gene>
<keyword evidence="2" id="KW-1185">Reference proteome</keyword>
<dbReference type="AlphaFoldDB" id="A0A4S8IE56"/>
<reference evidence="1 2" key="1">
    <citation type="journal article" date="2019" name="Nat. Plants">
        <title>Genome sequencing of Musa balbisiana reveals subgenome evolution and function divergence in polyploid bananas.</title>
        <authorList>
            <person name="Yao X."/>
        </authorList>
    </citation>
    <scope>NUCLEOTIDE SEQUENCE [LARGE SCALE GENOMIC DNA]</scope>
    <source>
        <strain evidence="2">cv. DH-PKW</strain>
        <tissue evidence="1">Leaves</tissue>
    </source>
</reference>
<evidence type="ECO:0000313" key="1">
    <source>
        <dbReference type="EMBL" id="THU46453.1"/>
    </source>
</evidence>
<evidence type="ECO:0000313" key="2">
    <source>
        <dbReference type="Proteomes" id="UP000317650"/>
    </source>
</evidence>
<accession>A0A4S8IE56</accession>
<comment type="caution">
    <text evidence="1">The sequence shown here is derived from an EMBL/GenBank/DDBJ whole genome shotgun (WGS) entry which is preliminary data.</text>
</comment>
<sequence>MVVKQVIFGEHGYERWGDSEGNGSICVPHLNISGVVWSGLVWSSNQQVLLLPLSHKSESAFSRWGQFYQRQVGRCIENRMLLYATF</sequence>
<dbReference type="EMBL" id="PYDT01000010">
    <property type="protein sequence ID" value="THU46453.1"/>
    <property type="molecule type" value="Genomic_DNA"/>
</dbReference>
<name>A0A4S8IE56_MUSBA</name>
<dbReference type="Proteomes" id="UP000317650">
    <property type="component" value="Chromosome 9"/>
</dbReference>